<comment type="similarity">
    <text evidence="7 8">Belongs to the PINc/VapC protein family.</text>
</comment>
<dbReference type="EMBL" id="BAABGP010000022">
    <property type="protein sequence ID" value="GAA4490055.1"/>
    <property type="molecule type" value="Genomic_DNA"/>
</dbReference>
<keyword evidence="3 8" id="KW-0540">Nuclease</keyword>
<reference evidence="11" key="1">
    <citation type="journal article" date="2019" name="Int. J. Syst. Evol. Microbiol.">
        <title>The Global Catalogue of Microorganisms (GCM) 10K type strain sequencing project: providing services to taxonomists for standard genome sequencing and annotation.</title>
        <authorList>
            <consortium name="The Broad Institute Genomics Platform"/>
            <consortium name="The Broad Institute Genome Sequencing Center for Infectious Disease"/>
            <person name="Wu L."/>
            <person name="Ma J."/>
        </authorList>
    </citation>
    <scope>NUCLEOTIDE SEQUENCE [LARGE SCALE GENOMIC DNA]</scope>
    <source>
        <strain evidence="11">JCM 17839</strain>
    </source>
</reference>
<dbReference type="InterPro" id="IPR050556">
    <property type="entry name" value="Type_II_TA_system_RNase"/>
</dbReference>
<feature type="domain" description="PIN" evidence="9">
    <location>
        <begin position="4"/>
        <end position="119"/>
    </location>
</feature>
<evidence type="ECO:0000313" key="11">
    <source>
        <dbReference type="Proteomes" id="UP001500731"/>
    </source>
</evidence>
<evidence type="ECO:0000256" key="5">
    <source>
        <dbReference type="ARBA" id="ARBA00022801"/>
    </source>
</evidence>
<proteinExistence type="inferred from homology"/>
<comment type="cofactor">
    <cofactor evidence="1 8">
        <name>Mg(2+)</name>
        <dbReference type="ChEBI" id="CHEBI:18420"/>
    </cofactor>
</comment>
<dbReference type="Proteomes" id="UP001500731">
    <property type="component" value="Unassembled WGS sequence"/>
</dbReference>
<dbReference type="PANTHER" id="PTHR33653:SF1">
    <property type="entry name" value="RIBONUCLEASE VAPC2"/>
    <property type="match status" value="1"/>
</dbReference>
<keyword evidence="5 8" id="KW-0378">Hydrolase</keyword>
<evidence type="ECO:0000256" key="7">
    <source>
        <dbReference type="ARBA" id="ARBA00038093"/>
    </source>
</evidence>
<dbReference type="Gene3D" id="3.40.50.1010">
    <property type="entry name" value="5'-nuclease"/>
    <property type="match status" value="1"/>
</dbReference>
<dbReference type="Pfam" id="PF01850">
    <property type="entry name" value="PIN"/>
    <property type="match status" value="1"/>
</dbReference>
<dbReference type="SUPFAM" id="SSF88723">
    <property type="entry name" value="PIN domain-like"/>
    <property type="match status" value="1"/>
</dbReference>
<keyword evidence="4 8" id="KW-0479">Metal-binding</keyword>
<keyword evidence="8" id="KW-0800">Toxin</keyword>
<evidence type="ECO:0000313" key="10">
    <source>
        <dbReference type="EMBL" id="GAA4490055.1"/>
    </source>
</evidence>
<evidence type="ECO:0000256" key="2">
    <source>
        <dbReference type="ARBA" id="ARBA00022649"/>
    </source>
</evidence>
<comment type="function">
    <text evidence="8">Toxic component of a toxin-antitoxin (TA) system. An RNase.</text>
</comment>
<evidence type="ECO:0000256" key="4">
    <source>
        <dbReference type="ARBA" id="ARBA00022723"/>
    </source>
</evidence>
<sequence>MTTYLVDNSIWQKAATSAAIADRLRALSPNHLIITCPPQVLEYCHSARDPREYAELREDMDELLPAWEHPDEQEALDIQQALWDTGLVRAAAAFDCLIAAYAVVNDAVILNSDRDFGHIELATDGRVRQEYVGTDR</sequence>
<dbReference type="RefSeq" id="WP_345188396.1">
    <property type="nucleotide sequence ID" value="NZ_BAABGP010000022.1"/>
</dbReference>
<protein>
    <recommendedName>
        <fullName evidence="8">Ribonuclease VapC</fullName>
        <shortName evidence="8">RNase VapC</shortName>
        <ecNumber evidence="8">3.1.-.-</ecNumber>
    </recommendedName>
    <alternativeName>
        <fullName evidence="8">Toxin VapC</fullName>
    </alternativeName>
</protein>
<comment type="caution">
    <text evidence="10">The sequence shown here is derived from an EMBL/GenBank/DDBJ whole genome shotgun (WGS) entry which is preliminary data.</text>
</comment>
<feature type="binding site" evidence="8">
    <location>
        <position position="95"/>
    </location>
    <ligand>
        <name>Mg(2+)</name>
        <dbReference type="ChEBI" id="CHEBI:18420"/>
    </ligand>
</feature>
<dbReference type="PANTHER" id="PTHR33653">
    <property type="entry name" value="RIBONUCLEASE VAPC2"/>
    <property type="match status" value="1"/>
</dbReference>
<keyword evidence="2 8" id="KW-1277">Toxin-antitoxin system</keyword>
<evidence type="ECO:0000256" key="3">
    <source>
        <dbReference type="ARBA" id="ARBA00022722"/>
    </source>
</evidence>
<keyword evidence="11" id="KW-1185">Reference proteome</keyword>
<evidence type="ECO:0000256" key="6">
    <source>
        <dbReference type="ARBA" id="ARBA00022842"/>
    </source>
</evidence>
<gene>
    <name evidence="8" type="primary">vapC</name>
    <name evidence="10" type="ORF">GCM10023171_31990</name>
</gene>
<dbReference type="InterPro" id="IPR029060">
    <property type="entry name" value="PIN-like_dom_sf"/>
</dbReference>
<dbReference type="InterPro" id="IPR002716">
    <property type="entry name" value="PIN_dom"/>
</dbReference>
<feature type="binding site" evidence="8">
    <location>
        <position position="7"/>
    </location>
    <ligand>
        <name>Mg(2+)</name>
        <dbReference type="ChEBI" id="CHEBI:18420"/>
    </ligand>
</feature>
<evidence type="ECO:0000259" key="9">
    <source>
        <dbReference type="Pfam" id="PF01850"/>
    </source>
</evidence>
<dbReference type="InterPro" id="IPR022907">
    <property type="entry name" value="VapC_family"/>
</dbReference>
<accession>A0ABP8PMG4</accession>
<name>A0ABP8PMG4_9MICO</name>
<organism evidence="10 11">
    <name type="scientific">Microbacterium panaciterrae</name>
    <dbReference type="NCBI Taxonomy" id="985759"/>
    <lineage>
        <taxon>Bacteria</taxon>
        <taxon>Bacillati</taxon>
        <taxon>Actinomycetota</taxon>
        <taxon>Actinomycetes</taxon>
        <taxon>Micrococcales</taxon>
        <taxon>Microbacteriaceae</taxon>
        <taxon>Microbacterium</taxon>
    </lineage>
</organism>
<keyword evidence="6 8" id="KW-0460">Magnesium</keyword>
<evidence type="ECO:0000256" key="8">
    <source>
        <dbReference type="HAMAP-Rule" id="MF_00265"/>
    </source>
</evidence>
<dbReference type="EC" id="3.1.-.-" evidence="8"/>
<dbReference type="HAMAP" id="MF_00265">
    <property type="entry name" value="VapC_Nob1"/>
    <property type="match status" value="1"/>
</dbReference>
<evidence type="ECO:0000256" key="1">
    <source>
        <dbReference type="ARBA" id="ARBA00001946"/>
    </source>
</evidence>